<dbReference type="EMBL" id="OMOF01000778">
    <property type="protein sequence ID" value="SPF54785.1"/>
    <property type="molecule type" value="Genomic_DNA"/>
</dbReference>
<sequence length="145" mass="16711">MIKNEPAYQKAVEKLKQDQEFIASEKKRFEEMGLNSEQIKMAIQPLFSFHEQLKAEVEYYEKIKRGSFNPIYKFTDIGKTLIAYRIYLGMTQAEVANKLGVSESQVSRDERHEYYGATTEKIETVMESMGMKATIHIEIDGKVGA</sequence>
<feature type="domain" description="HTH cro/C1-type" evidence="1">
    <location>
        <begin position="81"/>
        <end position="108"/>
    </location>
</feature>
<name>A0A2U3LS81_9FIRM</name>
<accession>A0A2U3LS81</accession>
<dbReference type="InterPro" id="IPR001387">
    <property type="entry name" value="Cro/C1-type_HTH"/>
</dbReference>
<dbReference type="InterPro" id="IPR010982">
    <property type="entry name" value="Lambda_DNA-bd_dom_sf"/>
</dbReference>
<dbReference type="Proteomes" id="UP000238916">
    <property type="component" value="Unassembled WGS sequence"/>
</dbReference>
<reference evidence="3" key="1">
    <citation type="submission" date="2018-02" db="EMBL/GenBank/DDBJ databases">
        <authorList>
            <person name="Hausmann B."/>
        </authorList>
    </citation>
    <scope>NUCLEOTIDE SEQUENCE [LARGE SCALE GENOMIC DNA]</scope>
    <source>
        <strain evidence="3">Peat soil MAG SbF1</strain>
    </source>
</reference>
<dbReference type="SUPFAM" id="SSF47413">
    <property type="entry name" value="lambda repressor-like DNA-binding domains"/>
    <property type="match status" value="1"/>
</dbReference>
<evidence type="ECO:0000259" key="1">
    <source>
        <dbReference type="PROSITE" id="PS50943"/>
    </source>
</evidence>
<dbReference type="GO" id="GO:0003677">
    <property type="term" value="F:DNA binding"/>
    <property type="evidence" value="ECO:0007669"/>
    <property type="project" value="InterPro"/>
</dbReference>
<organism evidence="2 3">
    <name type="scientific">Candidatus Desulfosporosinus infrequens</name>
    <dbReference type="NCBI Taxonomy" id="2043169"/>
    <lineage>
        <taxon>Bacteria</taxon>
        <taxon>Bacillati</taxon>
        <taxon>Bacillota</taxon>
        <taxon>Clostridia</taxon>
        <taxon>Eubacteriales</taxon>
        <taxon>Desulfitobacteriaceae</taxon>
        <taxon>Desulfosporosinus</taxon>
    </lineage>
</organism>
<dbReference type="AlphaFoldDB" id="A0A2U3LS81"/>
<dbReference type="CDD" id="cd00093">
    <property type="entry name" value="HTH_XRE"/>
    <property type="match status" value="1"/>
</dbReference>
<evidence type="ECO:0000313" key="3">
    <source>
        <dbReference type="Proteomes" id="UP000238916"/>
    </source>
</evidence>
<dbReference type="OrthoDB" id="278386at2"/>
<dbReference type="PROSITE" id="PS50943">
    <property type="entry name" value="HTH_CROC1"/>
    <property type="match status" value="1"/>
</dbReference>
<proteinExistence type="predicted"/>
<gene>
    <name evidence="2" type="ORF">SBF1_80026</name>
</gene>
<dbReference type="Gene3D" id="1.10.260.40">
    <property type="entry name" value="lambda repressor-like DNA-binding domains"/>
    <property type="match status" value="1"/>
</dbReference>
<evidence type="ECO:0000313" key="2">
    <source>
        <dbReference type="EMBL" id="SPF54785.1"/>
    </source>
</evidence>
<protein>
    <recommendedName>
        <fullName evidence="1">HTH cro/C1-type domain-containing protein</fullName>
    </recommendedName>
</protein>